<evidence type="ECO:0008006" key="4">
    <source>
        <dbReference type="Google" id="ProtNLM"/>
    </source>
</evidence>
<feature type="region of interest" description="Disordered" evidence="1">
    <location>
        <begin position="69"/>
        <end position="89"/>
    </location>
</feature>
<dbReference type="EMBL" id="SRQM01000448">
    <property type="protein sequence ID" value="KAG6110163.1"/>
    <property type="molecule type" value="Genomic_DNA"/>
</dbReference>
<feature type="region of interest" description="Disordered" evidence="1">
    <location>
        <begin position="109"/>
        <end position="140"/>
    </location>
</feature>
<evidence type="ECO:0000313" key="3">
    <source>
        <dbReference type="Proteomes" id="UP000732380"/>
    </source>
</evidence>
<evidence type="ECO:0000313" key="2">
    <source>
        <dbReference type="EMBL" id="KAG6110163.1"/>
    </source>
</evidence>
<dbReference type="Proteomes" id="UP000732380">
    <property type="component" value="Unassembled WGS sequence"/>
</dbReference>
<keyword evidence="3" id="KW-1185">Reference proteome</keyword>
<protein>
    <recommendedName>
        <fullName evidence="4">BZIP domain-containing protein</fullName>
    </recommendedName>
</protein>
<accession>A0A9P7TNJ4</accession>
<gene>
    <name evidence="2" type="ORF">E4U13_005490</name>
</gene>
<comment type="caution">
    <text evidence="2">The sequence shown here is derived from an EMBL/GenBank/DDBJ whole genome shotgun (WGS) entry which is preliminary data.</text>
</comment>
<organism evidence="2 3">
    <name type="scientific">Claviceps humidiphila</name>
    <dbReference type="NCBI Taxonomy" id="1294629"/>
    <lineage>
        <taxon>Eukaryota</taxon>
        <taxon>Fungi</taxon>
        <taxon>Dikarya</taxon>
        <taxon>Ascomycota</taxon>
        <taxon>Pezizomycotina</taxon>
        <taxon>Sordariomycetes</taxon>
        <taxon>Hypocreomycetidae</taxon>
        <taxon>Hypocreales</taxon>
        <taxon>Clavicipitaceae</taxon>
        <taxon>Claviceps</taxon>
    </lineage>
</organism>
<sequence length="200" mass="22688">MTNLFYILNPPDDFTRQIPRELSSATEAHVTLAPISPEAGHTSSAEQSVGIPPIMQMDWQSTIGAGSLQNHLHQRPPNPLPAPPTIESSDIVPLQEPEYSILSSIPGVANIPVDSKSATKKRQERRNNNAQSSQRLRDKKRIIAEAAIKKEKEMADRIKSLEETSRQDKERIRQTEERSRQKDAEIERLRRQVEDLQKKK</sequence>
<feature type="region of interest" description="Disordered" evidence="1">
    <location>
        <begin position="152"/>
        <end position="185"/>
    </location>
</feature>
<reference evidence="2 3" key="1">
    <citation type="journal article" date="2020" name="bioRxiv">
        <title>Whole genome comparisons of ergot fungi reveals the divergence and evolution of species within the genus Claviceps are the result of varying mechanisms driving genome evolution and host range expansion.</title>
        <authorList>
            <person name="Wyka S.A."/>
            <person name="Mondo S.J."/>
            <person name="Liu M."/>
            <person name="Dettman J."/>
            <person name="Nalam V."/>
            <person name="Broders K.D."/>
        </authorList>
    </citation>
    <scope>NUCLEOTIDE SEQUENCE [LARGE SCALE GENOMIC DNA]</scope>
    <source>
        <strain evidence="2 3">LM576</strain>
    </source>
</reference>
<evidence type="ECO:0000256" key="1">
    <source>
        <dbReference type="SAM" id="MobiDB-lite"/>
    </source>
</evidence>
<proteinExistence type="predicted"/>
<dbReference type="AlphaFoldDB" id="A0A9P7TNJ4"/>
<name>A0A9P7TNJ4_9HYPO</name>